<gene>
    <name evidence="1" type="ORF">COS78_04575</name>
</gene>
<proteinExistence type="predicted"/>
<reference evidence="2" key="1">
    <citation type="submission" date="2017-09" db="EMBL/GenBank/DDBJ databases">
        <title>Depth-based differentiation of microbial function through sediment-hosted aquifers and enrichment of novel symbionts in the deep terrestrial subsurface.</title>
        <authorList>
            <person name="Probst A.J."/>
            <person name="Ladd B."/>
            <person name="Jarett J.K."/>
            <person name="Geller-Mcgrath D.E."/>
            <person name="Sieber C.M.K."/>
            <person name="Emerson J.B."/>
            <person name="Anantharaman K."/>
            <person name="Thomas B.C."/>
            <person name="Malmstrom R."/>
            <person name="Stieglmeier M."/>
            <person name="Klingl A."/>
            <person name="Woyke T."/>
            <person name="Ryan C.M."/>
            <person name="Banfield J.F."/>
        </authorList>
    </citation>
    <scope>NUCLEOTIDE SEQUENCE [LARGE SCALE GENOMIC DNA]</scope>
</reference>
<name>A0A2M7AQW9_9BACT</name>
<organism evidence="1 2">
    <name type="scientific">Candidatus Shapirobacteria bacterium CG06_land_8_20_14_3_00_40_12</name>
    <dbReference type="NCBI Taxonomy" id="1974881"/>
    <lineage>
        <taxon>Bacteria</taxon>
        <taxon>Candidatus Shapironibacteriota</taxon>
    </lineage>
</organism>
<comment type="caution">
    <text evidence="1">The sequence shown here is derived from an EMBL/GenBank/DDBJ whole genome shotgun (WGS) entry which is preliminary data.</text>
</comment>
<dbReference type="AlphaFoldDB" id="A0A2M7AQW9"/>
<protein>
    <submittedName>
        <fullName evidence="1">Uncharacterized protein</fullName>
    </submittedName>
</protein>
<dbReference type="Proteomes" id="UP000231407">
    <property type="component" value="Unassembled WGS sequence"/>
</dbReference>
<dbReference type="EMBL" id="PEWA01000065">
    <property type="protein sequence ID" value="PIU72881.1"/>
    <property type="molecule type" value="Genomic_DNA"/>
</dbReference>
<sequence length="104" mass="11524">MSKSTINKEAVIRQFRQALVSGTNSRVPVDCPNPNLVELRDIKLDLNDPTFIAICPGVRTTPATTAGRRYDQPAICNQQCVFHGNDYYPQTFSGQSDGSLVHQE</sequence>
<evidence type="ECO:0000313" key="1">
    <source>
        <dbReference type="EMBL" id="PIU72881.1"/>
    </source>
</evidence>
<accession>A0A2M7AQW9</accession>
<evidence type="ECO:0000313" key="2">
    <source>
        <dbReference type="Proteomes" id="UP000231407"/>
    </source>
</evidence>